<feature type="compositionally biased region" description="Basic and acidic residues" evidence="1">
    <location>
        <begin position="20"/>
        <end position="33"/>
    </location>
</feature>
<evidence type="ECO:0000313" key="3">
    <source>
        <dbReference type="Proteomes" id="UP000604825"/>
    </source>
</evidence>
<dbReference type="Proteomes" id="UP000604825">
    <property type="component" value="Unassembled WGS sequence"/>
</dbReference>
<feature type="region of interest" description="Disordered" evidence="1">
    <location>
        <begin position="1"/>
        <end position="89"/>
    </location>
</feature>
<feature type="compositionally biased region" description="Low complexity" evidence="1">
    <location>
        <begin position="143"/>
        <end position="161"/>
    </location>
</feature>
<feature type="compositionally biased region" description="Low complexity" evidence="1">
    <location>
        <begin position="34"/>
        <end position="82"/>
    </location>
</feature>
<organism evidence="2 3">
    <name type="scientific">Miscanthus lutarioriparius</name>
    <dbReference type="NCBI Taxonomy" id="422564"/>
    <lineage>
        <taxon>Eukaryota</taxon>
        <taxon>Viridiplantae</taxon>
        <taxon>Streptophyta</taxon>
        <taxon>Embryophyta</taxon>
        <taxon>Tracheophyta</taxon>
        <taxon>Spermatophyta</taxon>
        <taxon>Magnoliopsida</taxon>
        <taxon>Liliopsida</taxon>
        <taxon>Poales</taxon>
        <taxon>Poaceae</taxon>
        <taxon>PACMAD clade</taxon>
        <taxon>Panicoideae</taxon>
        <taxon>Andropogonodae</taxon>
        <taxon>Andropogoneae</taxon>
        <taxon>Saccharinae</taxon>
        <taxon>Miscanthus</taxon>
    </lineage>
</organism>
<reference evidence="2" key="1">
    <citation type="submission" date="2020-10" db="EMBL/GenBank/DDBJ databases">
        <authorList>
            <person name="Han B."/>
            <person name="Lu T."/>
            <person name="Zhao Q."/>
            <person name="Huang X."/>
            <person name="Zhao Y."/>
        </authorList>
    </citation>
    <scope>NUCLEOTIDE SEQUENCE</scope>
</reference>
<dbReference type="EMBL" id="CAJGYO010000001">
    <property type="protein sequence ID" value="CAD6204352.1"/>
    <property type="molecule type" value="Genomic_DNA"/>
</dbReference>
<keyword evidence="3" id="KW-1185">Reference proteome</keyword>
<name>A0A811MGV3_9POAL</name>
<gene>
    <name evidence="2" type="ORF">NCGR_LOCUS2348</name>
</gene>
<feature type="region of interest" description="Disordered" evidence="1">
    <location>
        <begin position="126"/>
        <end position="161"/>
    </location>
</feature>
<evidence type="ECO:0000313" key="2">
    <source>
        <dbReference type="EMBL" id="CAD6204352.1"/>
    </source>
</evidence>
<comment type="caution">
    <text evidence="2">The sequence shown here is derived from an EMBL/GenBank/DDBJ whole genome shotgun (WGS) entry which is preliminary data.</text>
</comment>
<dbReference type="AlphaFoldDB" id="A0A811MGV3"/>
<evidence type="ECO:0000256" key="1">
    <source>
        <dbReference type="SAM" id="MobiDB-lite"/>
    </source>
</evidence>
<protein>
    <submittedName>
        <fullName evidence="2">Uncharacterized protein</fullName>
    </submittedName>
</protein>
<proteinExistence type="predicted"/>
<dbReference type="OrthoDB" id="636601at2759"/>
<accession>A0A811MGV3</accession>
<sequence length="555" mass="61131">MTRRKRGQRALPSGSPKSPRVLEADSAAADRRAPAAGEGPRNRAPSNQAQPQQQPQSPSLTTPRTPQRQVRSIASAAAATRRPSPPHLRLGAVPQLAARGPAAWSPASASASAAWSWSLQHGFCTTSTPSRARAHSPSPPPGSRSSSASSGPSHMSMDSSGSVMPTYASVVRGPANQNSYANLLSRLLNFLKAEINIDAEMTASDMNAIVSLMPVAGRFSLVFAFQRLLKYDKELAYAICNSQDRFNEWVYPTVSQFLTSIGITKDVAERMKVTFSEMPHSIRPLKHFIREQPLASNKSIFGGSFQLRIANDVGMMLVDGFLTEVYNRHLQGLTWNGGFSLSDMAVVNSTQCVITKEPMRDESHCIAEDLRKIGDIFMPMFNCCGEMALYFDVLEQDLKGANKNLVKQEWFWEYLLAHPALKQPLARRHLECGLKQAAKIFGGQGTPLQSVLGGHSDWQALIPAERTENTLAIDVILYEVFWFKRKHTEGVKDPFKATVGGLLKYKRNLMGHGDDYVDVELLSEFEQFAAKSFPQALPTFLQSLLRDCKIHMGGP</sequence>